<dbReference type="AlphaFoldDB" id="A0A1V0BA52"/>
<name>A0A1V0BA52_9GAMM</name>
<dbReference type="KEGG" id="ppha:BVH74_12165"/>
<proteinExistence type="predicted"/>
<dbReference type="EMBL" id="CP020100">
    <property type="protein sequence ID" value="AQZ96809.1"/>
    <property type="molecule type" value="Genomic_DNA"/>
</dbReference>
<evidence type="ECO:0000313" key="2">
    <source>
        <dbReference type="Proteomes" id="UP000243488"/>
    </source>
</evidence>
<accession>A0A1V0BA52</accession>
<keyword evidence="2" id="KW-1185">Reference proteome</keyword>
<organism evidence="1 2">
    <name type="scientific">Halopseudomonas phragmitis</name>
    <dbReference type="NCBI Taxonomy" id="1931241"/>
    <lineage>
        <taxon>Bacteria</taxon>
        <taxon>Pseudomonadati</taxon>
        <taxon>Pseudomonadota</taxon>
        <taxon>Gammaproteobacteria</taxon>
        <taxon>Pseudomonadales</taxon>
        <taxon>Pseudomonadaceae</taxon>
        <taxon>Halopseudomonas</taxon>
    </lineage>
</organism>
<evidence type="ECO:0008006" key="3">
    <source>
        <dbReference type="Google" id="ProtNLM"/>
    </source>
</evidence>
<sequence length="159" mass="16921">MWIACSSDIEPGWTYVNDEFSPPTVAPMSVEDLCNQIDHTADTARALVVGAPLRAEEYKAAREEAQAFAAANYQGDVPRAVAAWAINGRTAQQAADEILAEAAAWTEALYFIRETRLAAKEQVRELMAAEQPEQAQAAAEQAIAAINAAIAGVGNASNS</sequence>
<reference evidence="1 2" key="1">
    <citation type="submission" date="2017-03" db="EMBL/GenBank/DDBJ databases">
        <title>Complete genome sequence of the novel DNRA strain Pseudomonas sp. S-6-2 isolated from Chinese polluted river sediment. Journal of Biotechnology.</title>
        <authorList>
            <person name="Li J."/>
            <person name="Xiang F."/>
            <person name="Wang L."/>
            <person name="Xi L."/>
            <person name="Liu J."/>
        </authorList>
    </citation>
    <scope>NUCLEOTIDE SEQUENCE [LARGE SCALE GENOMIC DNA]</scope>
    <source>
        <strain evidence="1 2">S-6-2</strain>
    </source>
</reference>
<protein>
    <recommendedName>
        <fullName evidence="3">Phage tail protein</fullName>
    </recommendedName>
</protein>
<dbReference type="STRING" id="1931241.BVH74_12165"/>
<gene>
    <name evidence="1" type="ORF">BVH74_12165</name>
</gene>
<evidence type="ECO:0000313" key="1">
    <source>
        <dbReference type="EMBL" id="AQZ96809.1"/>
    </source>
</evidence>
<dbReference type="Proteomes" id="UP000243488">
    <property type="component" value="Chromosome"/>
</dbReference>